<feature type="transmembrane region" description="Helical" evidence="10">
    <location>
        <begin position="262"/>
        <end position="287"/>
    </location>
</feature>
<dbReference type="GO" id="GO:0005886">
    <property type="term" value="C:plasma membrane"/>
    <property type="evidence" value="ECO:0007669"/>
    <property type="project" value="UniProtKB-SubCell"/>
</dbReference>
<evidence type="ECO:0000256" key="1">
    <source>
        <dbReference type="ARBA" id="ARBA00004651"/>
    </source>
</evidence>
<evidence type="ECO:0000313" key="11">
    <source>
        <dbReference type="EMBL" id="ARO76441.1"/>
    </source>
</evidence>
<dbReference type="Pfam" id="PF02949">
    <property type="entry name" value="7tm_6"/>
    <property type="match status" value="1"/>
</dbReference>
<feature type="transmembrane region" description="Helical" evidence="10">
    <location>
        <begin position="299"/>
        <end position="318"/>
    </location>
</feature>
<evidence type="ECO:0000256" key="6">
    <source>
        <dbReference type="ARBA" id="ARBA00022989"/>
    </source>
</evidence>
<name>A0A1X9PDA2_CONPF</name>
<keyword evidence="2" id="KW-1003">Cell membrane</keyword>
<gene>
    <name evidence="11" type="primary">OR36</name>
</gene>
<evidence type="ECO:0000256" key="5">
    <source>
        <dbReference type="ARBA" id="ARBA00022725"/>
    </source>
</evidence>
<accession>A0A1X9PDA2</accession>
<evidence type="ECO:0000256" key="9">
    <source>
        <dbReference type="ARBA" id="ARBA00023224"/>
    </source>
</evidence>
<keyword evidence="6 10" id="KW-1133">Transmembrane helix</keyword>
<comment type="subcellular location">
    <subcellularLocation>
        <location evidence="1">Cell membrane</location>
        <topology evidence="1">Multi-pass membrane protein</topology>
    </subcellularLocation>
</comment>
<keyword evidence="7 10" id="KW-0472">Membrane</keyword>
<feature type="transmembrane region" description="Helical" evidence="10">
    <location>
        <begin position="174"/>
        <end position="204"/>
    </location>
</feature>
<evidence type="ECO:0000256" key="7">
    <source>
        <dbReference type="ARBA" id="ARBA00023136"/>
    </source>
</evidence>
<dbReference type="EMBL" id="KX084486">
    <property type="protein sequence ID" value="ARO76441.1"/>
    <property type="molecule type" value="mRNA"/>
</dbReference>
<dbReference type="GO" id="GO:0007165">
    <property type="term" value="P:signal transduction"/>
    <property type="evidence" value="ECO:0007669"/>
    <property type="project" value="UniProtKB-KW"/>
</dbReference>
<dbReference type="AlphaFoldDB" id="A0A1X9PDA2"/>
<dbReference type="InterPro" id="IPR004117">
    <property type="entry name" value="7tm6_olfct_rcpt"/>
</dbReference>
<keyword evidence="4 10" id="KW-0812">Transmembrane</keyword>
<evidence type="ECO:0000256" key="8">
    <source>
        <dbReference type="ARBA" id="ARBA00023170"/>
    </source>
</evidence>
<organism evidence="11">
    <name type="scientific">Conogethes punctiferalis</name>
    <name type="common">Durian fruit borer</name>
    <name type="synonym">Astura punctiferalis</name>
    <dbReference type="NCBI Taxonomy" id="1133088"/>
    <lineage>
        <taxon>Eukaryota</taxon>
        <taxon>Metazoa</taxon>
        <taxon>Ecdysozoa</taxon>
        <taxon>Arthropoda</taxon>
        <taxon>Hexapoda</taxon>
        <taxon>Insecta</taxon>
        <taxon>Pterygota</taxon>
        <taxon>Neoptera</taxon>
        <taxon>Endopterygota</taxon>
        <taxon>Lepidoptera</taxon>
        <taxon>Glossata</taxon>
        <taxon>Ditrysia</taxon>
        <taxon>Pyraloidea</taxon>
        <taxon>Crambidae</taxon>
        <taxon>Spilomelinae</taxon>
        <taxon>Conogethes</taxon>
    </lineage>
</organism>
<feature type="transmembrane region" description="Helical" evidence="10">
    <location>
        <begin position="42"/>
        <end position="61"/>
    </location>
</feature>
<sequence>MRNYVILRTYYEKIFLFGSGNFWYEENEIRDDSTRHYKAYKVTLFTLYGLMTALEVMGAIFGDFPEDEKQDCIALAVSHTIVMLKIFSLDANKELIRTMNRNMVEICEPYEQQKLMEEKFRMVKINLAAYFTTVWGSTFCFILEGFRKLYQDSHFVTAVTYYPSYDDNTIGATIFRLFITVVLLAMMVTMTVCVDSIIVVYLILFKYKFIALRHYFENLAEEFAKMNEANPGLAAENLTDGFVEGVKMHIDLLRMAEDIDQAFGTVMALQLCLSSGSAVSLLLQFAVSDNLTFVAGMKILLFVVALFILLGLFLCNAGEITYQVFRLS</sequence>
<keyword evidence="3" id="KW-0716">Sensory transduction</keyword>
<dbReference type="GO" id="GO:0005549">
    <property type="term" value="F:odorant binding"/>
    <property type="evidence" value="ECO:0007669"/>
    <property type="project" value="InterPro"/>
</dbReference>
<keyword evidence="5" id="KW-0552">Olfaction</keyword>
<evidence type="ECO:0000256" key="3">
    <source>
        <dbReference type="ARBA" id="ARBA00022606"/>
    </source>
</evidence>
<evidence type="ECO:0000256" key="10">
    <source>
        <dbReference type="SAM" id="Phobius"/>
    </source>
</evidence>
<feature type="transmembrane region" description="Helical" evidence="10">
    <location>
        <begin position="127"/>
        <end position="146"/>
    </location>
</feature>
<protein>
    <submittedName>
        <fullName evidence="11">Odorant receptor 36</fullName>
    </submittedName>
</protein>
<proteinExistence type="evidence at transcript level"/>
<dbReference type="PANTHER" id="PTHR21137:SF35">
    <property type="entry name" value="ODORANT RECEPTOR 19A-RELATED"/>
    <property type="match status" value="1"/>
</dbReference>
<feature type="transmembrane region" description="Helical" evidence="10">
    <location>
        <begin position="73"/>
        <end position="91"/>
    </location>
</feature>
<evidence type="ECO:0000256" key="2">
    <source>
        <dbReference type="ARBA" id="ARBA00022475"/>
    </source>
</evidence>
<dbReference type="SMR" id="A0A1X9PDA2"/>
<dbReference type="PANTHER" id="PTHR21137">
    <property type="entry name" value="ODORANT RECEPTOR"/>
    <property type="match status" value="1"/>
</dbReference>
<keyword evidence="9" id="KW-0807">Transducer</keyword>
<reference evidence="11" key="1">
    <citation type="submission" date="2016-04" db="EMBL/GenBank/DDBJ databases">
        <title>Deep sequencing-based transcriptome analysis of the yellow peach moth Conogethes punctiferalis (Guenee) antennae.</title>
        <authorList>
            <person name="Ge X."/>
            <person name="Zhang T."/>
            <person name="Wang Z."/>
            <person name="He K."/>
            <person name="Bai S."/>
        </authorList>
    </citation>
    <scope>NUCLEOTIDE SEQUENCE</scope>
</reference>
<evidence type="ECO:0000256" key="4">
    <source>
        <dbReference type="ARBA" id="ARBA00022692"/>
    </source>
</evidence>
<dbReference type="GO" id="GO:0004984">
    <property type="term" value="F:olfactory receptor activity"/>
    <property type="evidence" value="ECO:0007669"/>
    <property type="project" value="InterPro"/>
</dbReference>
<keyword evidence="8 11" id="KW-0675">Receptor</keyword>